<dbReference type="GO" id="GO:0046983">
    <property type="term" value="F:protein dimerization activity"/>
    <property type="evidence" value="ECO:0007669"/>
    <property type="project" value="InterPro"/>
</dbReference>
<dbReference type="EMBL" id="VSWC01000144">
    <property type="protein sequence ID" value="KAA1078499.1"/>
    <property type="molecule type" value="Genomic_DNA"/>
</dbReference>
<evidence type="ECO:0000313" key="2">
    <source>
        <dbReference type="EMBL" id="KAA1078499.1"/>
    </source>
</evidence>
<keyword evidence="3" id="KW-1185">Reference proteome</keyword>
<sequence length="264" mass="29440">MEGDNSSACLMISEYQHIITFIKKSLSSTTQPEFKTMLTAMLKKTKPYLNEAMKCDAVLIATILNPSFRLSIFKVSFPSHYDYARDLIYELFETQNAQVNIASSSSPDESAELIGTKAKATNLDREDYIDFFPEKGKEPLADELSIYLDGKHKLPSSEASQCLEWWKDHAEEFPVLAHLARDYLACSATSASVERCFSAAADTCGGDRGSLAAKTIERCVSSHQWLVQGVEPDESFETAQSIITQAMEDKAYEKSKSIPDDLKE</sequence>
<organism evidence="2 3">
    <name type="scientific">Puccinia graminis f. sp. tritici</name>
    <dbReference type="NCBI Taxonomy" id="56615"/>
    <lineage>
        <taxon>Eukaryota</taxon>
        <taxon>Fungi</taxon>
        <taxon>Dikarya</taxon>
        <taxon>Basidiomycota</taxon>
        <taxon>Pucciniomycotina</taxon>
        <taxon>Pucciniomycetes</taxon>
        <taxon>Pucciniales</taxon>
        <taxon>Pucciniaceae</taxon>
        <taxon>Puccinia</taxon>
    </lineage>
</organism>
<protein>
    <recommendedName>
        <fullName evidence="1">HAT C-terminal dimerisation domain-containing protein</fullName>
    </recommendedName>
</protein>
<proteinExistence type="predicted"/>
<reference evidence="2 3" key="1">
    <citation type="submission" date="2019-05" db="EMBL/GenBank/DDBJ databases">
        <title>Emergence of the Ug99 lineage of the wheat stem rust pathogen through somatic hybridization.</title>
        <authorList>
            <person name="Li F."/>
            <person name="Upadhyaya N.M."/>
            <person name="Sperschneider J."/>
            <person name="Matny O."/>
            <person name="Nguyen-Phuc H."/>
            <person name="Mago R."/>
            <person name="Raley C."/>
            <person name="Miller M.E."/>
            <person name="Silverstein K.A.T."/>
            <person name="Henningsen E."/>
            <person name="Hirsch C.D."/>
            <person name="Visser B."/>
            <person name="Pretorius Z.A."/>
            <person name="Steffenson B.J."/>
            <person name="Schwessinger B."/>
            <person name="Dodds P.N."/>
            <person name="Figueroa M."/>
        </authorList>
    </citation>
    <scope>NUCLEOTIDE SEQUENCE [LARGE SCALE GENOMIC DNA]</scope>
    <source>
        <strain evidence="2">21-0</strain>
    </source>
</reference>
<accession>A0A5B0MRL9</accession>
<evidence type="ECO:0000313" key="3">
    <source>
        <dbReference type="Proteomes" id="UP000324748"/>
    </source>
</evidence>
<dbReference type="Pfam" id="PF05699">
    <property type="entry name" value="Dimer_Tnp_hAT"/>
    <property type="match status" value="1"/>
</dbReference>
<dbReference type="Proteomes" id="UP000324748">
    <property type="component" value="Unassembled WGS sequence"/>
</dbReference>
<feature type="domain" description="HAT C-terminal dimerisation" evidence="1">
    <location>
        <begin position="143"/>
        <end position="226"/>
    </location>
</feature>
<dbReference type="SUPFAM" id="SSF53098">
    <property type="entry name" value="Ribonuclease H-like"/>
    <property type="match status" value="1"/>
</dbReference>
<dbReference type="OrthoDB" id="3264316at2759"/>
<name>A0A5B0MRL9_PUCGR</name>
<dbReference type="InterPro" id="IPR008906">
    <property type="entry name" value="HATC_C_dom"/>
</dbReference>
<dbReference type="PANTHER" id="PTHR23272">
    <property type="entry name" value="BED FINGER-RELATED"/>
    <property type="match status" value="1"/>
</dbReference>
<comment type="caution">
    <text evidence="2">The sequence shown here is derived from an EMBL/GenBank/DDBJ whole genome shotgun (WGS) entry which is preliminary data.</text>
</comment>
<evidence type="ECO:0000259" key="1">
    <source>
        <dbReference type="Pfam" id="PF05699"/>
    </source>
</evidence>
<dbReference type="AlphaFoldDB" id="A0A5B0MRL9"/>
<dbReference type="InterPro" id="IPR012337">
    <property type="entry name" value="RNaseH-like_sf"/>
</dbReference>
<gene>
    <name evidence="2" type="ORF">PGT21_050333</name>
</gene>